<name>A0A6J7WGM4_9CAUD</name>
<dbReference type="EMBL" id="LR798243">
    <property type="protein sequence ID" value="CAB5214531.1"/>
    <property type="molecule type" value="Genomic_DNA"/>
</dbReference>
<organism evidence="1">
    <name type="scientific">uncultured Caudovirales phage</name>
    <dbReference type="NCBI Taxonomy" id="2100421"/>
    <lineage>
        <taxon>Viruses</taxon>
        <taxon>Duplodnaviria</taxon>
        <taxon>Heunggongvirae</taxon>
        <taxon>Uroviricota</taxon>
        <taxon>Caudoviricetes</taxon>
        <taxon>Peduoviridae</taxon>
        <taxon>Maltschvirus</taxon>
        <taxon>Maltschvirus maltsch</taxon>
    </lineage>
</organism>
<gene>
    <name evidence="1" type="ORF">UFOVP190_151</name>
</gene>
<protein>
    <submittedName>
        <fullName evidence="1">Uncharacterized protein</fullName>
    </submittedName>
</protein>
<proteinExistence type="predicted"/>
<sequence length="329" mass="37951">MTIINIEAEHGLTRLEIIDNPFTTKYIEQFKHTLKTCPALGRHVIYGVWFSGNPGNALKECHERLTDVIAELNAMGTNFPYESSLEILELRNTESQSLLNKLHRAFTTADRSRTGAIHVGQVQWSDKFPSSFTVLPEKADRFRYLIEQVNHLVHKAELWCKTDRKQLGPPMNVQKHFKFNGVKHLPNQVEFYANVFTNNSTRLMEDNFFSYAEEDYNYCSDSKEFDVWVGKDILGKDYLVAYYEHDDAGEWDVRYNVGYTAKLAVDIFDVKRADIINTDDFRAWLDEGGVKYSPAICGMPLGRYIEGKAELETYISTTKPFKDIKITIE</sequence>
<reference evidence="1" key="1">
    <citation type="submission" date="2020-05" db="EMBL/GenBank/DDBJ databases">
        <authorList>
            <person name="Chiriac C."/>
            <person name="Salcher M."/>
            <person name="Ghai R."/>
            <person name="Kavagutti S V."/>
        </authorList>
    </citation>
    <scope>NUCLEOTIDE SEQUENCE</scope>
</reference>
<evidence type="ECO:0000313" key="1">
    <source>
        <dbReference type="EMBL" id="CAB5214531.1"/>
    </source>
</evidence>
<accession>A0A6J7WGM4</accession>